<evidence type="ECO:0000313" key="3">
    <source>
        <dbReference type="Proteomes" id="UP000299102"/>
    </source>
</evidence>
<sequence>MHTSLSSGLGAALMRGHATMLLSLIFNTRELPGSTATDRASGKCKPARDALITASRLLFSSQWPGTRPEPVFRFKRAVPQRLIRFDGSHGTSRGGRSGARGARSRDDVVCLSAILTTHPPDPTLH</sequence>
<evidence type="ECO:0000313" key="2">
    <source>
        <dbReference type="EMBL" id="GBP10812.1"/>
    </source>
</evidence>
<comment type="caution">
    <text evidence="2">The sequence shown here is derived from an EMBL/GenBank/DDBJ whole genome shotgun (WGS) entry which is preliminary data.</text>
</comment>
<evidence type="ECO:0000256" key="1">
    <source>
        <dbReference type="SAM" id="MobiDB-lite"/>
    </source>
</evidence>
<accession>A0A4C1T8R8</accession>
<dbReference type="AlphaFoldDB" id="A0A4C1T8R8"/>
<name>A0A4C1T8R8_EUMVA</name>
<protein>
    <submittedName>
        <fullName evidence="2">Uncharacterized protein</fullName>
    </submittedName>
</protein>
<reference evidence="2 3" key="1">
    <citation type="journal article" date="2019" name="Commun. Biol.">
        <title>The bagworm genome reveals a unique fibroin gene that provides high tensile strength.</title>
        <authorList>
            <person name="Kono N."/>
            <person name="Nakamura H."/>
            <person name="Ohtoshi R."/>
            <person name="Tomita M."/>
            <person name="Numata K."/>
            <person name="Arakawa K."/>
        </authorList>
    </citation>
    <scope>NUCLEOTIDE SEQUENCE [LARGE SCALE GENOMIC DNA]</scope>
</reference>
<proteinExistence type="predicted"/>
<gene>
    <name evidence="2" type="ORF">EVAR_5409_1</name>
</gene>
<dbReference type="EMBL" id="BGZK01000043">
    <property type="protein sequence ID" value="GBP10812.1"/>
    <property type="molecule type" value="Genomic_DNA"/>
</dbReference>
<organism evidence="2 3">
    <name type="scientific">Eumeta variegata</name>
    <name type="common">Bagworm moth</name>
    <name type="synonym">Eumeta japonica</name>
    <dbReference type="NCBI Taxonomy" id="151549"/>
    <lineage>
        <taxon>Eukaryota</taxon>
        <taxon>Metazoa</taxon>
        <taxon>Ecdysozoa</taxon>
        <taxon>Arthropoda</taxon>
        <taxon>Hexapoda</taxon>
        <taxon>Insecta</taxon>
        <taxon>Pterygota</taxon>
        <taxon>Neoptera</taxon>
        <taxon>Endopterygota</taxon>
        <taxon>Lepidoptera</taxon>
        <taxon>Glossata</taxon>
        <taxon>Ditrysia</taxon>
        <taxon>Tineoidea</taxon>
        <taxon>Psychidae</taxon>
        <taxon>Oiketicinae</taxon>
        <taxon>Eumeta</taxon>
    </lineage>
</organism>
<keyword evidence="3" id="KW-1185">Reference proteome</keyword>
<feature type="region of interest" description="Disordered" evidence="1">
    <location>
        <begin position="85"/>
        <end position="104"/>
    </location>
</feature>
<dbReference type="Proteomes" id="UP000299102">
    <property type="component" value="Unassembled WGS sequence"/>
</dbReference>